<evidence type="ECO:0000256" key="5">
    <source>
        <dbReference type="SAM" id="Phobius"/>
    </source>
</evidence>
<keyword evidence="1 3" id="KW-0807">Transducer</keyword>
<keyword evidence="9" id="KW-1185">Reference proteome</keyword>
<dbReference type="PANTHER" id="PTHR32089:SF112">
    <property type="entry name" value="LYSOZYME-LIKE PROTEIN-RELATED"/>
    <property type="match status" value="1"/>
</dbReference>
<feature type="transmembrane region" description="Helical" evidence="5">
    <location>
        <begin position="193"/>
        <end position="218"/>
    </location>
</feature>
<dbReference type="SMART" id="SM00283">
    <property type="entry name" value="MA"/>
    <property type="match status" value="1"/>
</dbReference>
<sequence>MLSWFSNQKMIVKILTPVLLLLIFMGAIAATALQRLGLVQQVSEYALTVEASRRATILDLGRHLNAATVAEKNAIIEKNHDEMKRFAAMFNEAMVLTDKAIADLALTADSDIRRETGVKIKALVDAYRQNALKVIDLTLQGRDDEAFALSSGDGAKTRRAASALIDERVEINRQGVEKAIRDSRSVAEQTRTVVLTLSVVGILLGLGLSLSIVIYLIVRPLNRITGSMTRVSQGELDFAIDGTERRDEVGLLARTLDVFKANALEVRRLTAEQEAQKAQAEAERKAEMRRLADRFEGSVSAIVQNVASSATQMQGAAGTLSSSATQSTAQATAVAVASEQSSANVQTVASATEELAASILEIGRQVSNQSAISATAVQEADRTNASMQLLVDTANQIGAVVDLINSIAGQTNLLALNATIEAARAGEAGKGFAVVASEVKALASQTARATDEIQAKVKEIQTATSGAKEAVAGIAGIIGRMSEISSAIAAAIEEQNAATSEISSNVAQAARGSEQVSTNIVGVTRAATETGAAADQVLSTAKVLATEADRLKGEVANFIATVRAA</sequence>
<evidence type="ECO:0000256" key="3">
    <source>
        <dbReference type="PROSITE-ProRule" id="PRU00284"/>
    </source>
</evidence>
<dbReference type="Gene3D" id="6.10.340.10">
    <property type="match status" value="1"/>
</dbReference>
<evidence type="ECO:0000313" key="9">
    <source>
        <dbReference type="Proteomes" id="UP000077405"/>
    </source>
</evidence>
<dbReference type="Pfam" id="PF12729">
    <property type="entry name" value="4HB_MCP_1"/>
    <property type="match status" value="1"/>
</dbReference>
<keyword evidence="5" id="KW-1133">Transmembrane helix</keyword>
<keyword evidence="5" id="KW-0812">Transmembrane</keyword>
<dbReference type="OrthoDB" id="7345856at2"/>
<dbReference type="InterPro" id="IPR004089">
    <property type="entry name" value="MCPsignal_dom"/>
</dbReference>
<dbReference type="SUPFAM" id="SSF58104">
    <property type="entry name" value="Methyl-accepting chemotaxis protein (MCP) signaling domain"/>
    <property type="match status" value="1"/>
</dbReference>
<dbReference type="Pfam" id="PF00672">
    <property type="entry name" value="HAMP"/>
    <property type="match status" value="1"/>
</dbReference>
<evidence type="ECO:0000259" key="7">
    <source>
        <dbReference type="PROSITE" id="PS50885"/>
    </source>
</evidence>
<dbReference type="Pfam" id="PF00015">
    <property type="entry name" value="MCPsignal"/>
    <property type="match status" value="1"/>
</dbReference>
<dbReference type="InterPro" id="IPR024478">
    <property type="entry name" value="HlyB_4HB_MCP"/>
</dbReference>
<proteinExistence type="inferred from homology"/>
<dbReference type="GO" id="GO:0016020">
    <property type="term" value="C:membrane"/>
    <property type="evidence" value="ECO:0007669"/>
    <property type="project" value="InterPro"/>
</dbReference>
<dbReference type="SMART" id="SM00304">
    <property type="entry name" value="HAMP"/>
    <property type="match status" value="1"/>
</dbReference>
<keyword evidence="5" id="KW-0472">Membrane</keyword>
<dbReference type="CDD" id="cd06225">
    <property type="entry name" value="HAMP"/>
    <property type="match status" value="1"/>
</dbReference>
<comment type="similarity">
    <text evidence="2">Belongs to the methyl-accepting chemotaxis (MCP) protein family.</text>
</comment>
<dbReference type="PANTHER" id="PTHR32089">
    <property type="entry name" value="METHYL-ACCEPTING CHEMOTAXIS PROTEIN MCPB"/>
    <property type="match status" value="1"/>
</dbReference>
<dbReference type="InterPro" id="IPR003660">
    <property type="entry name" value="HAMP_dom"/>
</dbReference>
<gene>
    <name evidence="8" type="ORF">A6A40_03020</name>
</gene>
<evidence type="ECO:0000256" key="4">
    <source>
        <dbReference type="SAM" id="Coils"/>
    </source>
</evidence>
<feature type="domain" description="Methyl-accepting transducer" evidence="6">
    <location>
        <begin position="302"/>
        <end position="545"/>
    </location>
</feature>
<dbReference type="GO" id="GO:0006935">
    <property type="term" value="P:chemotaxis"/>
    <property type="evidence" value="ECO:0007669"/>
    <property type="project" value="InterPro"/>
</dbReference>
<dbReference type="KEGG" id="ahu:A6A40_03020"/>
<organism evidence="8 9">
    <name type="scientific">Azospirillum humicireducens</name>
    <dbReference type="NCBI Taxonomy" id="1226968"/>
    <lineage>
        <taxon>Bacteria</taxon>
        <taxon>Pseudomonadati</taxon>
        <taxon>Pseudomonadota</taxon>
        <taxon>Alphaproteobacteria</taxon>
        <taxon>Rhodospirillales</taxon>
        <taxon>Azospirillaceae</taxon>
        <taxon>Azospirillum</taxon>
    </lineage>
</organism>
<keyword evidence="4" id="KW-0175">Coiled coil</keyword>
<evidence type="ECO:0000313" key="8">
    <source>
        <dbReference type="EMBL" id="ANC90958.1"/>
    </source>
</evidence>
<dbReference type="PRINTS" id="PR00260">
    <property type="entry name" value="CHEMTRNSDUCR"/>
</dbReference>
<reference evidence="8 9" key="1">
    <citation type="journal article" date="2013" name="Int. J. Syst. Evol. Microbiol.">
        <title>Azospirillum humicireducens sp. nov., a nitrogen-fixing bacterium isolated from a microbial fuel cell.</title>
        <authorList>
            <person name="Zhou S."/>
            <person name="Han L."/>
            <person name="Wang Y."/>
            <person name="Yang G."/>
            <person name="Zhuang L."/>
            <person name="Hu P."/>
        </authorList>
    </citation>
    <scope>NUCLEOTIDE SEQUENCE [LARGE SCALE GENOMIC DNA]</scope>
    <source>
        <strain evidence="8 9">SgZ-5</strain>
    </source>
</reference>
<feature type="coiled-coil region" evidence="4">
    <location>
        <begin position="261"/>
        <end position="290"/>
    </location>
</feature>
<dbReference type="PROSITE" id="PS50111">
    <property type="entry name" value="CHEMOTAXIS_TRANSDUC_2"/>
    <property type="match status" value="1"/>
</dbReference>
<dbReference type="AlphaFoldDB" id="A0A160JDY0"/>
<dbReference type="Proteomes" id="UP000077405">
    <property type="component" value="Chromosome"/>
</dbReference>
<name>A0A160JDY0_9PROT</name>
<dbReference type="EMBL" id="CP015285">
    <property type="protein sequence ID" value="ANC90958.1"/>
    <property type="molecule type" value="Genomic_DNA"/>
</dbReference>
<feature type="domain" description="HAMP" evidence="7">
    <location>
        <begin position="215"/>
        <end position="268"/>
    </location>
</feature>
<evidence type="ECO:0000259" key="6">
    <source>
        <dbReference type="PROSITE" id="PS50111"/>
    </source>
</evidence>
<dbReference type="STRING" id="1226968.A6A40_03020"/>
<dbReference type="GO" id="GO:0007165">
    <property type="term" value="P:signal transduction"/>
    <property type="evidence" value="ECO:0007669"/>
    <property type="project" value="UniProtKB-KW"/>
</dbReference>
<dbReference type="GO" id="GO:0004888">
    <property type="term" value="F:transmembrane signaling receptor activity"/>
    <property type="evidence" value="ECO:0007669"/>
    <property type="project" value="InterPro"/>
</dbReference>
<dbReference type="Gene3D" id="1.10.287.950">
    <property type="entry name" value="Methyl-accepting chemotaxis protein"/>
    <property type="match status" value="1"/>
</dbReference>
<evidence type="ECO:0000256" key="1">
    <source>
        <dbReference type="ARBA" id="ARBA00023224"/>
    </source>
</evidence>
<evidence type="ECO:0000256" key="2">
    <source>
        <dbReference type="ARBA" id="ARBA00029447"/>
    </source>
</evidence>
<accession>A0A160JDY0</accession>
<dbReference type="InterPro" id="IPR004090">
    <property type="entry name" value="Chemotax_Me-accpt_rcpt"/>
</dbReference>
<dbReference type="PROSITE" id="PS50885">
    <property type="entry name" value="HAMP"/>
    <property type="match status" value="1"/>
</dbReference>
<protein>
    <submittedName>
        <fullName evidence="8">Methyl-accepting chemotaxis protein</fullName>
    </submittedName>
</protein>